<feature type="domain" description="Aspartyl/asparaginy/proline hydroxylase" evidence="6">
    <location>
        <begin position="229"/>
        <end position="389"/>
    </location>
</feature>
<name>A0AAD3D876_9STRA</name>
<accession>A0AAD3D876</accession>
<dbReference type="AlphaFoldDB" id="A0AAD3D876"/>
<keyword evidence="2" id="KW-0223">Dioxygenase</keyword>
<comment type="caution">
    <text evidence="7">The sequence shown here is derived from an EMBL/GenBank/DDBJ whole genome shotgun (WGS) entry which is preliminary data.</text>
</comment>
<evidence type="ECO:0000313" key="7">
    <source>
        <dbReference type="EMBL" id="GFH58300.1"/>
    </source>
</evidence>
<feature type="region of interest" description="Disordered" evidence="4">
    <location>
        <begin position="216"/>
        <end position="243"/>
    </location>
</feature>
<evidence type="ECO:0000256" key="3">
    <source>
        <dbReference type="ARBA" id="ARBA00023002"/>
    </source>
</evidence>
<dbReference type="Proteomes" id="UP001054902">
    <property type="component" value="Unassembled WGS sequence"/>
</dbReference>
<comment type="similarity">
    <text evidence="1">Belongs to the aspartyl/asparaginyl beta-hydroxylase family.</text>
</comment>
<evidence type="ECO:0000313" key="8">
    <source>
        <dbReference type="Proteomes" id="UP001054902"/>
    </source>
</evidence>
<evidence type="ECO:0000256" key="1">
    <source>
        <dbReference type="ARBA" id="ARBA00007730"/>
    </source>
</evidence>
<keyword evidence="3" id="KW-0560">Oxidoreductase</keyword>
<dbReference type="Gene3D" id="2.60.120.330">
    <property type="entry name" value="B-lactam Antibiotic, Isopenicillin N Synthase, Chain"/>
    <property type="match status" value="1"/>
</dbReference>
<gene>
    <name evidence="7" type="ORF">CTEN210_14776</name>
</gene>
<dbReference type="GO" id="GO:0016020">
    <property type="term" value="C:membrane"/>
    <property type="evidence" value="ECO:0007669"/>
    <property type="project" value="TreeGrafter"/>
</dbReference>
<evidence type="ECO:0000256" key="2">
    <source>
        <dbReference type="ARBA" id="ARBA00022964"/>
    </source>
</evidence>
<dbReference type="Pfam" id="PF05118">
    <property type="entry name" value="Asp_Arg_Hydrox"/>
    <property type="match status" value="1"/>
</dbReference>
<dbReference type="InterPro" id="IPR027443">
    <property type="entry name" value="IPNS-like_sf"/>
</dbReference>
<feature type="transmembrane region" description="Helical" evidence="5">
    <location>
        <begin position="12"/>
        <end position="30"/>
    </location>
</feature>
<dbReference type="EMBL" id="BLLK01000062">
    <property type="protein sequence ID" value="GFH58300.1"/>
    <property type="molecule type" value="Genomic_DNA"/>
</dbReference>
<organism evidence="7 8">
    <name type="scientific">Chaetoceros tenuissimus</name>
    <dbReference type="NCBI Taxonomy" id="426638"/>
    <lineage>
        <taxon>Eukaryota</taxon>
        <taxon>Sar</taxon>
        <taxon>Stramenopiles</taxon>
        <taxon>Ochrophyta</taxon>
        <taxon>Bacillariophyta</taxon>
        <taxon>Coscinodiscophyceae</taxon>
        <taxon>Chaetocerotophycidae</taxon>
        <taxon>Chaetocerotales</taxon>
        <taxon>Chaetocerotaceae</taxon>
        <taxon>Chaetoceros</taxon>
    </lineage>
</organism>
<keyword evidence="8" id="KW-1185">Reference proteome</keyword>
<keyword evidence="5" id="KW-0812">Transmembrane</keyword>
<protein>
    <recommendedName>
        <fullName evidence="6">Aspartyl/asparaginy/proline hydroxylase domain-containing protein</fullName>
    </recommendedName>
</protein>
<sequence>MFLYLDTITSSRNEFLCTILVAIILAIYFMKSIRINNDQDSLQLRRCPNPNCIRCQKYEIVQQSAKKRLPHLIRHIDVSEDTYEVGGKGADKVRRTNKTEVATRVMKGVQLGPPPLPSSISKMFYYPLLRFLPTSYTKNRILSTEEIEKNWSNSSNQYPTVLFIPELLVAKSSKLTIIHEEACAILKTNSIINRKERANVEILMDEYVDSQFNGGEWHSNDSSPSVSTKEEKLQANQKGSEGSSAMPQWEVLYLMNQGQWIDSNIKRCPQTYQLLQKIPSHDLMAGCMFGNIFFSVLYPGTKIDIHCGPTNVRHRLHFPLVVPQKKESKRTKNQTDCSKSIPFLKVDDETLHWVEGEPFVFDDSLAHSAEYPDSDDQSVRVVLVVDLWHKDLTKKEGELLQNLYPSTLPIS</sequence>
<keyword evidence="5" id="KW-1133">Transmembrane helix</keyword>
<feature type="compositionally biased region" description="Polar residues" evidence="4">
    <location>
        <begin position="234"/>
        <end position="243"/>
    </location>
</feature>
<dbReference type="GO" id="GO:0051213">
    <property type="term" value="F:dioxygenase activity"/>
    <property type="evidence" value="ECO:0007669"/>
    <property type="project" value="UniProtKB-KW"/>
</dbReference>
<reference evidence="7 8" key="1">
    <citation type="journal article" date="2021" name="Sci. Rep.">
        <title>The genome of the diatom Chaetoceros tenuissimus carries an ancient integrated fragment of an extant virus.</title>
        <authorList>
            <person name="Hongo Y."/>
            <person name="Kimura K."/>
            <person name="Takaki Y."/>
            <person name="Yoshida Y."/>
            <person name="Baba S."/>
            <person name="Kobayashi G."/>
            <person name="Nagasaki K."/>
            <person name="Hano T."/>
            <person name="Tomaru Y."/>
        </authorList>
    </citation>
    <scope>NUCLEOTIDE SEQUENCE [LARGE SCALE GENOMIC DNA]</scope>
    <source>
        <strain evidence="7 8">NIES-3715</strain>
    </source>
</reference>
<evidence type="ECO:0000256" key="4">
    <source>
        <dbReference type="SAM" id="MobiDB-lite"/>
    </source>
</evidence>
<dbReference type="PANTHER" id="PTHR46332">
    <property type="entry name" value="ASPARTATE BETA-HYDROXYLASE DOMAIN-CONTAINING PROTEIN 2"/>
    <property type="match status" value="1"/>
</dbReference>
<dbReference type="InterPro" id="IPR051821">
    <property type="entry name" value="Asp/Asn_beta-hydroxylase"/>
</dbReference>
<keyword evidence="5" id="KW-0472">Membrane</keyword>
<evidence type="ECO:0000259" key="6">
    <source>
        <dbReference type="Pfam" id="PF05118"/>
    </source>
</evidence>
<dbReference type="SUPFAM" id="SSF51197">
    <property type="entry name" value="Clavaminate synthase-like"/>
    <property type="match status" value="1"/>
</dbReference>
<evidence type="ECO:0000256" key="5">
    <source>
        <dbReference type="SAM" id="Phobius"/>
    </source>
</evidence>
<proteinExistence type="inferred from homology"/>
<dbReference type="InterPro" id="IPR007803">
    <property type="entry name" value="Asp/Arg/Pro-Hydrxlase"/>
</dbReference>
<dbReference type="PANTHER" id="PTHR46332:SF5">
    <property type="entry name" value="ASPARTATE BETA-HYDROXYLASE DOMAIN CONTAINING 2"/>
    <property type="match status" value="1"/>
</dbReference>